<dbReference type="SMART" id="SM01003">
    <property type="entry name" value="AlaDh_PNT_N"/>
    <property type="match status" value="1"/>
</dbReference>
<keyword evidence="2" id="KW-0560">Oxidoreductase</keyword>
<dbReference type="Gene3D" id="3.40.50.720">
    <property type="entry name" value="NAD(P)-binding Rossmann-like Domain"/>
    <property type="match status" value="2"/>
</dbReference>
<dbReference type="PANTHER" id="PTHR11133:SF23">
    <property type="entry name" value="SACCHAROPINE DEHYDROGENASE [NAD(+), L-LYSINE-FORMING]"/>
    <property type="match status" value="1"/>
</dbReference>
<protein>
    <submittedName>
        <fullName evidence="5">Saccharopine dehydrogenase</fullName>
    </submittedName>
</protein>
<gene>
    <name evidence="5" type="ORF">SYYSPA8_00180</name>
</gene>
<comment type="caution">
    <text evidence="5">The sequence shown here is derived from an EMBL/GenBank/DDBJ whole genome shotgun (WGS) entry which is preliminary data.</text>
</comment>
<evidence type="ECO:0000259" key="4">
    <source>
        <dbReference type="SMART" id="SM01003"/>
    </source>
</evidence>
<dbReference type="Pfam" id="PF05222">
    <property type="entry name" value="AlaDh_PNT_N"/>
    <property type="match status" value="1"/>
</dbReference>
<dbReference type="InterPro" id="IPR051168">
    <property type="entry name" value="AASS"/>
</dbReference>
<dbReference type="SUPFAM" id="SSF52283">
    <property type="entry name" value="Formate/glycerate dehydrogenase catalytic domain-like"/>
    <property type="match status" value="1"/>
</dbReference>
<organism evidence="5 6">
    <name type="scientific">Streptomyces yaizuensis</name>
    <dbReference type="NCBI Taxonomy" id="2989713"/>
    <lineage>
        <taxon>Bacteria</taxon>
        <taxon>Bacillati</taxon>
        <taxon>Actinomycetota</taxon>
        <taxon>Actinomycetes</taxon>
        <taxon>Kitasatosporales</taxon>
        <taxon>Streptomycetaceae</taxon>
        <taxon>Streptomyces</taxon>
    </lineage>
</organism>
<dbReference type="InterPro" id="IPR036291">
    <property type="entry name" value="NAD(P)-bd_dom_sf"/>
</dbReference>
<evidence type="ECO:0000256" key="1">
    <source>
        <dbReference type="ARBA" id="ARBA00005689"/>
    </source>
</evidence>
<evidence type="ECO:0000313" key="6">
    <source>
        <dbReference type="Proteomes" id="UP001291653"/>
    </source>
</evidence>
<evidence type="ECO:0000256" key="2">
    <source>
        <dbReference type="ARBA" id="ARBA00023002"/>
    </source>
</evidence>
<feature type="domain" description="Alanine dehydrogenase/pyridine nucleotide transhydrogenase N-terminal" evidence="4">
    <location>
        <begin position="8"/>
        <end position="142"/>
    </location>
</feature>
<dbReference type="PIRSF" id="PIRSF018250">
    <property type="entry name" value="Saccharopine_DH_Lys"/>
    <property type="match status" value="1"/>
</dbReference>
<accession>A0ABQ5NQN7</accession>
<dbReference type="Proteomes" id="UP001291653">
    <property type="component" value="Unassembled WGS sequence"/>
</dbReference>
<reference evidence="5 6" key="1">
    <citation type="submission" date="2022-10" db="EMBL/GenBank/DDBJ databases">
        <title>Draft genome sequence of Streptomyces sp. YSPA8.</title>
        <authorList>
            <person name="Moriuchi R."/>
            <person name="Dohra H."/>
            <person name="Yamamura H."/>
            <person name="Kodani S."/>
        </authorList>
    </citation>
    <scope>NUCLEOTIDE SEQUENCE [LARGE SCALE GENOMIC DNA]</scope>
    <source>
        <strain evidence="5 6">YSPA8</strain>
    </source>
</reference>
<dbReference type="SUPFAM" id="SSF51735">
    <property type="entry name" value="NAD(P)-binding Rossmann-fold domains"/>
    <property type="match status" value="1"/>
</dbReference>
<dbReference type="InterPro" id="IPR007886">
    <property type="entry name" value="AlaDH/PNT_N"/>
</dbReference>
<comment type="similarity">
    <text evidence="1">Belongs to the AlaDH/PNT family.</text>
</comment>
<dbReference type="PANTHER" id="PTHR11133">
    <property type="entry name" value="SACCHAROPINE DEHYDROGENASE"/>
    <property type="match status" value="1"/>
</dbReference>
<evidence type="ECO:0000256" key="3">
    <source>
        <dbReference type="ARBA" id="ARBA00023027"/>
    </source>
</evidence>
<dbReference type="InterPro" id="IPR027281">
    <property type="entry name" value="Lys1"/>
</dbReference>
<sequence>MRNSTGFWLRGEASENERRTPLVPADAARLIAGGVPVTVEESAHRAFPAAAYAAAGARVVPGGTWPDAPPAAVVLGLKEPSSASVPLSHRHVFFGHAYKGQGGGPALLRRFAEGGGVLLDLEYLTDEHGRRVVAFGHWAGYVGAALAVLHRRGLLAAPLRPGTREELDERLRGARDDARALVVGALGRSGRGACEALAVAGVRTTAWDVAETRDLDRAALLGHDLLVNTVFTTEPGPAFLGPDDVARADRRLAVVSDVTCDVTSACHRLPVYDRVTDWAAPVRRLWSAPPLDVIAIDNLPSLLPRESSTAFSRGLLPHLAVLPRGGGVWSRCEEHFHNARRGPASER</sequence>
<keyword evidence="3" id="KW-0520">NAD</keyword>
<evidence type="ECO:0000313" key="5">
    <source>
        <dbReference type="EMBL" id="GLF92655.1"/>
    </source>
</evidence>
<proteinExistence type="inferred from homology"/>
<dbReference type="RefSeq" id="WP_323444784.1">
    <property type="nucleotide sequence ID" value="NZ_BSBI01000001.1"/>
</dbReference>
<name>A0ABQ5NQN7_9ACTN</name>
<keyword evidence="6" id="KW-1185">Reference proteome</keyword>
<dbReference type="EMBL" id="BSBI01000001">
    <property type="protein sequence ID" value="GLF92655.1"/>
    <property type="molecule type" value="Genomic_DNA"/>
</dbReference>